<name>A0A0B7AFZ0_9EUPU</name>
<dbReference type="AlphaFoldDB" id="A0A0B7AFZ0"/>
<dbReference type="EMBL" id="HACG01032081">
    <property type="protein sequence ID" value="CEK78946.1"/>
    <property type="molecule type" value="Transcribed_RNA"/>
</dbReference>
<gene>
    <name evidence="1" type="primary">ORF112724</name>
    <name evidence="2" type="synonym">ORF112776</name>
</gene>
<organism evidence="1">
    <name type="scientific">Arion vulgaris</name>
    <dbReference type="NCBI Taxonomy" id="1028688"/>
    <lineage>
        <taxon>Eukaryota</taxon>
        <taxon>Metazoa</taxon>
        <taxon>Spiralia</taxon>
        <taxon>Lophotrochozoa</taxon>
        <taxon>Mollusca</taxon>
        <taxon>Gastropoda</taxon>
        <taxon>Heterobranchia</taxon>
        <taxon>Euthyneura</taxon>
        <taxon>Panpulmonata</taxon>
        <taxon>Eupulmonata</taxon>
        <taxon>Stylommatophora</taxon>
        <taxon>Helicina</taxon>
        <taxon>Arionoidea</taxon>
        <taxon>Arionidae</taxon>
        <taxon>Arion</taxon>
    </lineage>
</organism>
<protein>
    <submittedName>
        <fullName evidence="1">Uncharacterized protein</fullName>
    </submittedName>
</protein>
<proteinExistence type="predicted"/>
<evidence type="ECO:0000313" key="2">
    <source>
        <dbReference type="EMBL" id="CEK78946.1"/>
    </source>
</evidence>
<dbReference type="EMBL" id="HACG01032076">
    <property type="protein sequence ID" value="CEK78941.1"/>
    <property type="molecule type" value="Transcribed_RNA"/>
</dbReference>
<evidence type="ECO:0000313" key="1">
    <source>
        <dbReference type="EMBL" id="CEK78941.1"/>
    </source>
</evidence>
<reference evidence="1" key="1">
    <citation type="submission" date="2014-12" db="EMBL/GenBank/DDBJ databases">
        <title>Insight into the proteome of Arion vulgaris.</title>
        <authorList>
            <person name="Aradska J."/>
            <person name="Bulat T."/>
            <person name="Smidak R."/>
            <person name="Sarate P."/>
            <person name="Gangsoo J."/>
            <person name="Sialana F."/>
            <person name="Bilban M."/>
            <person name="Lubec G."/>
        </authorList>
    </citation>
    <scope>NUCLEOTIDE SEQUENCE</scope>
    <source>
        <tissue evidence="1">Skin</tissue>
    </source>
</reference>
<accession>A0A0B7AFZ0</accession>
<sequence>MTSITDVLDVSCSEEAWIIVCKLARHKLECLIQEYNRDGDLHHSHPLLDIQWCDLEDYRHDIHIEDEEMQEHRKTDSSDQP</sequence>